<name>A0A4C1VAJ3_EUMVA</name>
<dbReference type="AlphaFoldDB" id="A0A4C1VAJ3"/>
<gene>
    <name evidence="1" type="ORF">EVAR_4282_1</name>
</gene>
<protein>
    <submittedName>
        <fullName evidence="1">Uncharacterized protein</fullName>
    </submittedName>
</protein>
<keyword evidence="2" id="KW-1185">Reference proteome</keyword>
<accession>A0A4C1VAJ3</accession>
<evidence type="ECO:0000313" key="1">
    <source>
        <dbReference type="EMBL" id="GBP36138.1"/>
    </source>
</evidence>
<reference evidence="1 2" key="1">
    <citation type="journal article" date="2019" name="Commun. Biol.">
        <title>The bagworm genome reveals a unique fibroin gene that provides high tensile strength.</title>
        <authorList>
            <person name="Kono N."/>
            <person name="Nakamura H."/>
            <person name="Ohtoshi R."/>
            <person name="Tomita M."/>
            <person name="Numata K."/>
            <person name="Arakawa K."/>
        </authorList>
    </citation>
    <scope>NUCLEOTIDE SEQUENCE [LARGE SCALE GENOMIC DNA]</scope>
</reference>
<sequence>MGDETFNTARSRVTVGGRVAAQLATVALPGTTFFYAGPLLEYRIDRTLGVNFGRFFWLPRFLGEPRGLAIEESRLDGRSYGLTGPGTPVHGGQFECHRLGN</sequence>
<dbReference type="EMBL" id="BGZK01000315">
    <property type="protein sequence ID" value="GBP36138.1"/>
    <property type="molecule type" value="Genomic_DNA"/>
</dbReference>
<comment type="caution">
    <text evidence="1">The sequence shown here is derived from an EMBL/GenBank/DDBJ whole genome shotgun (WGS) entry which is preliminary data.</text>
</comment>
<evidence type="ECO:0000313" key="2">
    <source>
        <dbReference type="Proteomes" id="UP000299102"/>
    </source>
</evidence>
<proteinExistence type="predicted"/>
<organism evidence="1 2">
    <name type="scientific">Eumeta variegata</name>
    <name type="common">Bagworm moth</name>
    <name type="synonym">Eumeta japonica</name>
    <dbReference type="NCBI Taxonomy" id="151549"/>
    <lineage>
        <taxon>Eukaryota</taxon>
        <taxon>Metazoa</taxon>
        <taxon>Ecdysozoa</taxon>
        <taxon>Arthropoda</taxon>
        <taxon>Hexapoda</taxon>
        <taxon>Insecta</taxon>
        <taxon>Pterygota</taxon>
        <taxon>Neoptera</taxon>
        <taxon>Endopterygota</taxon>
        <taxon>Lepidoptera</taxon>
        <taxon>Glossata</taxon>
        <taxon>Ditrysia</taxon>
        <taxon>Tineoidea</taxon>
        <taxon>Psychidae</taxon>
        <taxon>Oiketicinae</taxon>
        <taxon>Eumeta</taxon>
    </lineage>
</organism>
<dbReference type="Proteomes" id="UP000299102">
    <property type="component" value="Unassembled WGS sequence"/>
</dbReference>